<protein>
    <submittedName>
        <fullName evidence="1">Uncharacterized protein</fullName>
    </submittedName>
</protein>
<dbReference type="EMBL" id="BDGU01000226">
    <property type="protein sequence ID" value="GAW05077.1"/>
    <property type="molecule type" value="Genomic_DNA"/>
</dbReference>
<dbReference type="Proteomes" id="UP000188533">
    <property type="component" value="Unassembled WGS sequence"/>
</dbReference>
<dbReference type="AlphaFoldDB" id="A0A1Q3ECZ1"/>
<sequence length="66" mass="7610">MQKNSKAKCTYTMPRDQFEPTSITLKEIKNSPIQRKRPRGILTHRKVHSQYASSTLATARLFFLSA</sequence>
<organism evidence="1 2">
    <name type="scientific">Lentinula edodes</name>
    <name type="common">Shiitake mushroom</name>
    <name type="synonym">Lentinus edodes</name>
    <dbReference type="NCBI Taxonomy" id="5353"/>
    <lineage>
        <taxon>Eukaryota</taxon>
        <taxon>Fungi</taxon>
        <taxon>Dikarya</taxon>
        <taxon>Basidiomycota</taxon>
        <taxon>Agaricomycotina</taxon>
        <taxon>Agaricomycetes</taxon>
        <taxon>Agaricomycetidae</taxon>
        <taxon>Agaricales</taxon>
        <taxon>Marasmiineae</taxon>
        <taxon>Omphalotaceae</taxon>
        <taxon>Lentinula</taxon>
    </lineage>
</organism>
<accession>A0A1Q3ECZ1</accession>
<reference evidence="1 2" key="2">
    <citation type="submission" date="2017-02" db="EMBL/GenBank/DDBJ databases">
        <title>A genome survey and senescence transcriptome analysis in Lentinula edodes.</title>
        <authorList>
            <person name="Sakamoto Y."/>
            <person name="Nakade K."/>
            <person name="Sato S."/>
            <person name="Yoshida Y."/>
            <person name="Miyazaki K."/>
            <person name="Natsume S."/>
            <person name="Konno N."/>
        </authorList>
    </citation>
    <scope>NUCLEOTIDE SEQUENCE [LARGE SCALE GENOMIC DNA]</scope>
    <source>
        <strain evidence="1 2">NBRC 111202</strain>
    </source>
</reference>
<proteinExistence type="predicted"/>
<keyword evidence="2" id="KW-1185">Reference proteome</keyword>
<reference evidence="1 2" key="1">
    <citation type="submission" date="2016-08" db="EMBL/GenBank/DDBJ databases">
        <authorList>
            <consortium name="Lentinula edodes genome sequencing consortium"/>
            <person name="Sakamoto Y."/>
            <person name="Nakade K."/>
            <person name="Sato S."/>
            <person name="Yoshida Y."/>
            <person name="Miyazaki K."/>
            <person name="Natsume S."/>
            <person name="Konno N."/>
        </authorList>
    </citation>
    <scope>NUCLEOTIDE SEQUENCE [LARGE SCALE GENOMIC DNA]</scope>
    <source>
        <strain evidence="1 2">NBRC 111202</strain>
    </source>
</reference>
<evidence type="ECO:0000313" key="2">
    <source>
        <dbReference type="Proteomes" id="UP000188533"/>
    </source>
</evidence>
<gene>
    <name evidence="1" type="ORF">LENED_006911</name>
</gene>
<name>A0A1Q3ECZ1_LENED</name>
<comment type="caution">
    <text evidence="1">The sequence shown here is derived from an EMBL/GenBank/DDBJ whole genome shotgun (WGS) entry which is preliminary data.</text>
</comment>
<evidence type="ECO:0000313" key="1">
    <source>
        <dbReference type="EMBL" id="GAW05077.1"/>
    </source>
</evidence>